<accession>A0AAE7URC6</accession>
<dbReference type="Pfam" id="PF13155">
    <property type="entry name" value="Toprim_2"/>
    <property type="match status" value="1"/>
</dbReference>
<reference evidence="3 6" key="1">
    <citation type="journal article" date="2020" name="Science">
        <title>Unexpected conservation and global transmission of agrobacterial virulence plasmids.</title>
        <authorList>
            <person name="Weisberg A.J."/>
            <person name="Davis E.W. 2nd"/>
            <person name="Tabima J."/>
            <person name="Belcher M.S."/>
            <person name="Miller M."/>
            <person name="Kuo C.H."/>
            <person name="Loper J.E."/>
            <person name="Grunwald N.J."/>
            <person name="Putnam M.L."/>
            <person name="Chang J.H."/>
        </authorList>
    </citation>
    <scope>NUCLEOTIDE SEQUENCE [LARGE SCALE GENOMIC DNA]</scope>
    <source>
        <strain evidence="3 6">A19/93</strain>
    </source>
</reference>
<dbReference type="Gene3D" id="3.40.1360.10">
    <property type="match status" value="1"/>
</dbReference>
<reference evidence="4" key="2">
    <citation type="submission" date="2020-02" db="EMBL/GenBank/DDBJ databases">
        <title>Unexpected conservation and global transmission of agrobacterial virulence plasmids.</title>
        <authorList>
            <person name="Weisberg A.J."/>
            <person name="Davis E.W. II"/>
            <person name="Tabima J.R."/>
            <person name="Belcher M.S."/>
            <person name="Miller M."/>
            <person name="Kuo C.-H."/>
            <person name="Loper J.E."/>
            <person name="Grunwald N.J."/>
            <person name="Putnam M.L."/>
            <person name="Chang J.H."/>
        </authorList>
    </citation>
    <scope>NUCLEOTIDE SEQUENCE</scope>
    <source>
        <strain evidence="4">W2/73</strain>
        <plasmid evidence="4">pTiW2_73</plasmid>
    </source>
</reference>
<dbReference type="EMBL" id="JAAMCP010000021">
    <property type="protein sequence ID" value="NTF40154.1"/>
    <property type="molecule type" value="Genomic_DNA"/>
</dbReference>
<dbReference type="InterPro" id="IPR025054">
    <property type="entry name" value="DUF3991"/>
</dbReference>
<feature type="signal peptide" evidence="1">
    <location>
        <begin position="1"/>
        <end position="22"/>
    </location>
</feature>
<feature type="domain" description="Toprim" evidence="2">
    <location>
        <begin position="251"/>
        <end position="339"/>
    </location>
</feature>
<dbReference type="Proteomes" id="UP000822331">
    <property type="component" value="Unassembled WGS sequence"/>
</dbReference>
<dbReference type="InterPro" id="IPR006171">
    <property type="entry name" value="TOPRIM_dom"/>
</dbReference>
<dbReference type="CDD" id="cd00188">
    <property type="entry name" value="TOPRIM"/>
    <property type="match status" value="1"/>
</dbReference>
<dbReference type="Pfam" id="PF13154">
    <property type="entry name" value="DUF3991"/>
    <property type="match status" value="1"/>
</dbReference>
<name>A0AAE7URC6_9HYPH</name>
<evidence type="ECO:0000313" key="6">
    <source>
        <dbReference type="Proteomes" id="UP000822331"/>
    </source>
</evidence>
<evidence type="ECO:0000256" key="1">
    <source>
        <dbReference type="SAM" id="SignalP"/>
    </source>
</evidence>
<keyword evidence="6" id="KW-1185">Reference proteome</keyword>
<proteinExistence type="predicted"/>
<dbReference type="KEGG" id="arui:G6M88_24780"/>
<keyword evidence="1" id="KW-0732">Signal</keyword>
<protein>
    <submittedName>
        <fullName evidence="4">DUF3991 domain-containing protein</fullName>
    </submittedName>
</protein>
<sequence>MRQRKVQICRLPAAPLPSLLFAASGEEPAGAGKWKWKWKQKEGRTQCASGRKMEKKELEDLRDRVQCAAVLEKAGFAIDLKESTRRAVKFRGGGAIIIVIHEGRGWFDPLSDAKGDVFGLVEHLDRVPFVEALDHVASLVDFVPKEPVWTHAAREIDLPAGVSERWTKRRKPWPGSMTWRYLRDERCVPEATIRAALRHDLVREGPRGSMWAAHRDSEGAVTGWEERGPEWRGFSTGGAKVLFRFGAIHAPRLCVTEAAIDAMSLAALESNRRDSLYFSTGGGWAPATDAAIRLLAARKGMSVVAATDNNAQGDVYADRLEAIARDADCRFERHRPHHEDWNEDLCAQLRANSRRGAMS</sequence>
<dbReference type="PIRSF" id="PIRSF036054">
    <property type="entry name" value="UCP036054"/>
    <property type="match status" value="1"/>
</dbReference>
<evidence type="ECO:0000313" key="5">
    <source>
        <dbReference type="Proteomes" id="UP000663912"/>
    </source>
</evidence>
<dbReference type="InterPro" id="IPR017041">
    <property type="entry name" value="UCP036054"/>
</dbReference>
<organism evidence="4 5">
    <name type="scientific">Agrobacterium rubi</name>
    <dbReference type="NCBI Taxonomy" id="28099"/>
    <lineage>
        <taxon>Bacteria</taxon>
        <taxon>Pseudomonadati</taxon>
        <taxon>Pseudomonadota</taxon>
        <taxon>Alphaproteobacteria</taxon>
        <taxon>Hyphomicrobiales</taxon>
        <taxon>Rhizobiaceae</taxon>
        <taxon>Rhizobium/Agrobacterium group</taxon>
        <taxon>Agrobacterium</taxon>
    </lineage>
</organism>
<feature type="chain" id="PRO_5042010625" evidence="1">
    <location>
        <begin position="23"/>
        <end position="359"/>
    </location>
</feature>
<dbReference type="PROSITE" id="PS50880">
    <property type="entry name" value="TOPRIM"/>
    <property type="match status" value="1"/>
</dbReference>
<keyword evidence="4" id="KW-0614">Plasmid</keyword>
<evidence type="ECO:0000259" key="2">
    <source>
        <dbReference type="PROSITE" id="PS50880"/>
    </source>
</evidence>
<dbReference type="AlphaFoldDB" id="A0AAE7URC6"/>
<gene>
    <name evidence="3" type="ORF">G6L72_26125</name>
    <name evidence="4" type="ORF">G6M88_24780</name>
</gene>
<dbReference type="Proteomes" id="UP000663912">
    <property type="component" value="Plasmid pTiW2_73"/>
</dbReference>
<geneLocation type="plasmid" evidence="4 5">
    <name>pTiW2_73</name>
</geneLocation>
<evidence type="ECO:0000313" key="4">
    <source>
        <dbReference type="EMBL" id="QTG03803.1"/>
    </source>
</evidence>
<evidence type="ECO:0000313" key="3">
    <source>
        <dbReference type="EMBL" id="NTF40154.1"/>
    </source>
</evidence>
<dbReference type="EMBL" id="CP049210">
    <property type="protein sequence ID" value="QTG03803.1"/>
    <property type="molecule type" value="Genomic_DNA"/>
</dbReference>